<keyword evidence="1" id="KW-0560">Oxidoreductase</keyword>
<dbReference type="SUPFAM" id="SSF51735">
    <property type="entry name" value="NAD(P)-binding Rossmann-fold domains"/>
    <property type="match status" value="1"/>
</dbReference>
<dbReference type="EMBL" id="PVQB02001138">
    <property type="protein sequence ID" value="KAF4332188.1"/>
    <property type="molecule type" value="Genomic_DNA"/>
</dbReference>
<feature type="non-terminal residue" evidence="2">
    <location>
        <position position="1"/>
    </location>
</feature>
<dbReference type="GO" id="GO:0016491">
    <property type="term" value="F:oxidoreductase activity"/>
    <property type="evidence" value="ECO:0007669"/>
    <property type="project" value="UniProtKB-KW"/>
</dbReference>
<evidence type="ECO:0000313" key="3">
    <source>
        <dbReference type="Proteomes" id="UP000730481"/>
    </source>
</evidence>
<comment type="caution">
    <text evidence="2">The sequence shown here is derived from an EMBL/GenBank/DDBJ whole genome shotgun (WGS) entry which is preliminary data.</text>
</comment>
<dbReference type="InterPro" id="IPR002347">
    <property type="entry name" value="SDR_fam"/>
</dbReference>
<dbReference type="OrthoDB" id="542013at2759"/>
<dbReference type="InterPro" id="IPR036291">
    <property type="entry name" value="NAD(P)-bd_dom_sf"/>
</dbReference>
<reference evidence="2" key="2">
    <citation type="submission" date="2020-02" db="EMBL/GenBank/DDBJ databases">
        <title>Identification and distribution of gene clusters putatively required for synthesis of sphingolipid metabolism inhibitors in phylogenetically diverse species of the filamentous fungus Fusarium.</title>
        <authorList>
            <person name="Kim H.-S."/>
            <person name="Busman M."/>
            <person name="Brown D.W."/>
            <person name="Divon H."/>
            <person name="Uhlig S."/>
            <person name="Proctor R.H."/>
        </authorList>
    </citation>
    <scope>NUCLEOTIDE SEQUENCE</scope>
    <source>
        <strain evidence="2">NRRL 25174</strain>
    </source>
</reference>
<dbReference type="PANTHER" id="PTHR43157:SF31">
    <property type="entry name" value="PHOSPHATIDYLINOSITOL-GLYCAN BIOSYNTHESIS CLASS F PROTEIN"/>
    <property type="match status" value="1"/>
</dbReference>
<dbReference type="Proteomes" id="UP000730481">
    <property type="component" value="Unassembled WGS sequence"/>
</dbReference>
<gene>
    <name evidence="2" type="ORF">FBEOM_14009</name>
</gene>
<organism evidence="2 3">
    <name type="scientific">Fusarium beomiforme</name>
    <dbReference type="NCBI Taxonomy" id="44412"/>
    <lineage>
        <taxon>Eukaryota</taxon>
        <taxon>Fungi</taxon>
        <taxon>Dikarya</taxon>
        <taxon>Ascomycota</taxon>
        <taxon>Pezizomycotina</taxon>
        <taxon>Sordariomycetes</taxon>
        <taxon>Hypocreomycetidae</taxon>
        <taxon>Hypocreales</taxon>
        <taxon>Nectriaceae</taxon>
        <taxon>Fusarium</taxon>
        <taxon>Fusarium burgessii species complex</taxon>
    </lineage>
</organism>
<dbReference type="Pfam" id="PF00106">
    <property type="entry name" value="adh_short"/>
    <property type="match status" value="1"/>
</dbReference>
<proteinExistence type="predicted"/>
<protein>
    <submittedName>
        <fullName evidence="2">WW domain protein</fullName>
    </submittedName>
</protein>
<evidence type="ECO:0000256" key="1">
    <source>
        <dbReference type="ARBA" id="ARBA00023002"/>
    </source>
</evidence>
<name>A0A9P5DRX0_9HYPO</name>
<sequence>MANLGIVAAVTTLVVALLTYGVPLFLKEYFPWQSLYKQRHGRPTVRTKSYKGRTALITGANGAFGSRAAKIFASRDVETLVLVDVRDCSGVKEEIEKELSEAGKPVPKILVWQADLMTFKGCQELGKKAKDLEHLDHVLMTAGILAFNRRESPEGWETSIQVNFLSGALLSLLFLPL</sequence>
<reference evidence="2" key="1">
    <citation type="journal article" date="2017" name="Mycologia">
        <title>Fusarium algeriense, sp. nov., a novel toxigenic crown rot pathogen of durum wheat from Algeria is nested in the Fusarium burgessii species complex.</title>
        <authorList>
            <person name="Laraba I."/>
            <person name="Keddad A."/>
            <person name="Boureghda H."/>
            <person name="Abdallah N."/>
            <person name="Vaughan M.M."/>
            <person name="Proctor R.H."/>
            <person name="Busman M."/>
            <person name="O'Donnell K."/>
        </authorList>
    </citation>
    <scope>NUCLEOTIDE SEQUENCE</scope>
    <source>
        <strain evidence="2">NRRL 25174</strain>
    </source>
</reference>
<keyword evidence="3" id="KW-1185">Reference proteome</keyword>
<dbReference type="Gene3D" id="3.40.50.720">
    <property type="entry name" value="NAD(P)-binding Rossmann-like Domain"/>
    <property type="match status" value="1"/>
</dbReference>
<dbReference type="AlphaFoldDB" id="A0A9P5DRX0"/>
<evidence type="ECO:0000313" key="2">
    <source>
        <dbReference type="EMBL" id="KAF4332188.1"/>
    </source>
</evidence>
<accession>A0A9P5DRX0</accession>
<dbReference type="PANTHER" id="PTHR43157">
    <property type="entry name" value="PHOSPHATIDYLINOSITOL-GLYCAN BIOSYNTHESIS CLASS F PROTEIN-RELATED"/>
    <property type="match status" value="1"/>
</dbReference>